<accession>A0A0V0ZLD2</accession>
<protein>
    <submittedName>
        <fullName evidence="1">Uncharacterized protein</fullName>
    </submittedName>
</protein>
<dbReference type="EMBL" id="JYDQ01000139">
    <property type="protein sequence ID" value="KRY13432.1"/>
    <property type="molecule type" value="Genomic_DNA"/>
</dbReference>
<evidence type="ECO:0000313" key="2">
    <source>
        <dbReference type="Proteomes" id="UP000054783"/>
    </source>
</evidence>
<keyword evidence="2" id="KW-1185">Reference proteome</keyword>
<evidence type="ECO:0000313" key="1">
    <source>
        <dbReference type="EMBL" id="KRY13432.1"/>
    </source>
</evidence>
<dbReference type="Proteomes" id="UP000054783">
    <property type="component" value="Unassembled WGS sequence"/>
</dbReference>
<sequence>MLKINKLGKSVKLKRVLLRELSFGKQNVSLCDHPVVYLAICSLVFSSSSWVSAGVGLVAFVQSKPIPVSSGIKYDYDVEAAVCYRISNAESTDGSQFTSNSNNQNNCGENYPNMMDYYTDFTADDI</sequence>
<name>A0A0V0ZLD2_9BILA</name>
<gene>
    <name evidence="1" type="ORF">T12_10740</name>
</gene>
<proteinExistence type="predicted"/>
<organism evidence="1 2">
    <name type="scientific">Trichinella patagoniensis</name>
    <dbReference type="NCBI Taxonomy" id="990121"/>
    <lineage>
        <taxon>Eukaryota</taxon>
        <taxon>Metazoa</taxon>
        <taxon>Ecdysozoa</taxon>
        <taxon>Nematoda</taxon>
        <taxon>Enoplea</taxon>
        <taxon>Dorylaimia</taxon>
        <taxon>Trichinellida</taxon>
        <taxon>Trichinellidae</taxon>
        <taxon>Trichinella</taxon>
    </lineage>
</organism>
<dbReference type="AlphaFoldDB" id="A0A0V0ZLD2"/>
<comment type="caution">
    <text evidence="1">The sequence shown here is derived from an EMBL/GenBank/DDBJ whole genome shotgun (WGS) entry which is preliminary data.</text>
</comment>
<reference evidence="1 2" key="1">
    <citation type="submission" date="2015-01" db="EMBL/GenBank/DDBJ databases">
        <title>Evolution of Trichinella species and genotypes.</title>
        <authorList>
            <person name="Korhonen P.K."/>
            <person name="Edoardo P."/>
            <person name="Giuseppe L.R."/>
            <person name="Gasser R.B."/>
        </authorList>
    </citation>
    <scope>NUCLEOTIDE SEQUENCE [LARGE SCALE GENOMIC DNA]</scope>
    <source>
        <strain evidence="1">ISS2496</strain>
    </source>
</reference>
<dbReference type="OrthoDB" id="10319742at2759"/>